<sequence length="270" mass="29206">MHQGLRAPSPQPSPASGRGSCPEWRWSLAPSFHLVGQCADVIMTVGASLLANGVCRWRRCWVQERPHPSPLPEGEGAVRSGREVQSHPDTPYPPRHSRGRGNPVAAGFASKLAPTKSKSTPALALAFGLPEKHPRTPERPFRRPSETGAQEVMRHGCRESPAGYRDVPSGRASVAGEFARVARLHRARMSGQAFLVPFVAFDKRDSPEGAKQKTSEHAEAAQTRPNKKPLGSRIRRNDGVAGCCLTTKPLNHVGRITPQAPVAQGTDPDQ</sequence>
<evidence type="ECO:0000256" key="1">
    <source>
        <dbReference type="SAM" id="MobiDB-lite"/>
    </source>
</evidence>
<name>A0AAQ1QZQ8_9PSED</name>
<keyword evidence="3" id="KW-1185">Reference proteome</keyword>
<proteinExistence type="predicted"/>
<gene>
    <name evidence="2" type="ORF">SAMN05216577_13333</name>
</gene>
<feature type="region of interest" description="Disordered" evidence="1">
    <location>
        <begin position="65"/>
        <end position="100"/>
    </location>
</feature>
<feature type="compositionally biased region" description="Basic and acidic residues" evidence="1">
    <location>
        <begin position="205"/>
        <end position="219"/>
    </location>
</feature>
<organism evidence="2 3">
    <name type="scientific">Pseudomonas citronellolis</name>
    <dbReference type="NCBI Taxonomy" id="53408"/>
    <lineage>
        <taxon>Bacteria</taxon>
        <taxon>Pseudomonadati</taxon>
        <taxon>Pseudomonadota</taxon>
        <taxon>Gammaproteobacteria</taxon>
        <taxon>Pseudomonadales</taxon>
        <taxon>Pseudomonadaceae</taxon>
        <taxon>Pseudomonas</taxon>
    </lineage>
</organism>
<feature type="region of interest" description="Disordered" evidence="1">
    <location>
        <begin position="131"/>
        <end position="170"/>
    </location>
</feature>
<evidence type="ECO:0000313" key="3">
    <source>
        <dbReference type="Proteomes" id="UP000183385"/>
    </source>
</evidence>
<comment type="caution">
    <text evidence="2">The sequence shown here is derived from an EMBL/GenBank/DDBJ whole genome shotgun (WGS) entry which is preliminary data.</text>
</comment>
<evidence type="ECO:0000313" key="2">
    <source>
        <dbReference type="EMBL" id="SFD68277.1"/>
    </source>
</evidence>
<feature type="region of interest" description="Disordered" evidence="1">
    <location>
        <begin position="205"/>
        <end position="236"/>
    </location>
</feature>
<reference evidence="2 3" key="1">
    <citation type="submission" date="2016-10" db="EMBL/GenBank/DDBJ databases">
        <authorList>
            <person name="Varghese N."/>
            <person name="Submissions S."/>
        </authorList>
    </citation>
    <scope>NUCLEOTIDE SEQUENCE [LARGE SCALE GENOMIC DNA]</scope>
    <source>
        <strain evidence="2 3">LMG 18378</strain>
    </source>
</reference>
<feature type="compositionally biased region" description="Basic and acidic residues" evidence="1">
    <location>
        <begin position="131"/>
        <end position="145"/>
    </location>
</feature>
<accession>A0AAQ1QZQ8</accession>
<dbReference type="AlphaFoldDB" id="A0AAQ1QZQ8"/>
<feature type="region of interest" description="Disordered" evidence="1">
    <location>
        <begin position="1"/>
        <end position="20"/>
    </location>
</feature>
<feature type="region of interest" description="Disordered" evidence="1">
    <location>
        <begin position="248"/>
        <end position="270"/>
    </location>
</feature>
<dbReference type="Proteomes" id="UP000183385">
    <property type="component" value="Unassembled WGS sequence"/>
</dbReference>
<dbReference type="EMBL" id="FOLS01000033">
    <property type="protein sequence ID" value="SFD68277.1"/>
    <property type="molecule type" value="Genomic_DNA"/>
</dbReference>
<protein>
    <submittedName>
        <fullName evidence="2">Uncharacterized protein</fullName>
    </submittedName>
</protein>